<dbReference type="InterPro" id="IPR029052">
    <property type="entry name" value="Metallo-depent_PP-like"/>
</dbReference>
<gene>
    <name evidence="1" type="ORF">LCGC14_1409780</name>
</gene>
<dbReference type="Gene3D" id="3.60.21.10">
    <property type="match status" value="1"/>
</dbReference>
<dbReference type="PANTHER" id="PTHR30337">
    <property type="entry name" value="COMPONENT OF ATP-DEPENDENT DSDNA EXONUCLEASE"/>
    <property type="match status" value="1"/>
</dbReference>
<sequence>MKRTRSKPQPSKPDQPADAILTSDWHIRPDFPASRTDDFWAALSGKINFILDLGQTHGCPILLAGDLSQRPGTRNWPLWLLYWCMANLSRSEILITPGQHDLPGHNIDLLDESGLGVLNRAGAIDIRRFAHPYPNFIIHPFCWGEEIEGLIDTQSGRHIAMAHQMVIEDKPLWPGQEAPKGHELLKKFPEYDVILTGDNHNSFTAEYEGRHLVNPGSLVRSAANQIDHRPRVYLWWAEGNRIEPIYLPIQPDVLSREHIDRQQAREDRFEAFVRQRKALEDQNEIALSYEENMSMTLSKT</sequence>
<reference evidence="1" key="1">
    <citation type="journal article" date="2015" name="Nature">
        <title>Complex archaea that bridge the gap between prokaryotes and eukaryotes.</title>
        <authorList>
            <person name="Spang A."/>
            <person name="Saw J.H."/>
            <person name="Jorgensen S.L."/>
            <person name="Zaremba-Niedzwiedzka K."/>
            <person name="Martijn J."/>
            <person name="Lind A.E."/>
            <person name="van Eijk R."/>
            <person name="Schleper C."/>
            <person name="Guy L."/>
            <person name="Ettema T.J."/>
        </authorList>
    </citation>
    <scope>NUCLEOTIDE SEQUENCE</scope>
</reference>
<dbReference type="AlphaFoldDB" id="A0A0F9KFN0"/>
<evidence type="ECO:0008006" key="2">
    <source>
        <dbReference type="Google" id="ProtNLM"/>
    </source>
</evidence>
<comment type="caution">
    <text evidence="1">The sequence shown here is derived from an EMBL/GenBank/DDBJ whole genome shotgun (WGS) entry which is preliminary data.</text>
</comment>
<name>A0A0F9KFN0_9ZZZZ</name>
<feature type="non-terminal residue" evidence="1">
    <location>
        <position position="300"/>
    </location>
</feature>
<proteinExistence type="predicted"/>
<accession>A0A0F9KFN0</accession>
<dbReference type="SUPFAM" id="SSF56300">
    <property type="entry name" value="Metallo-dependent phosphatases"/>
    <property type="match status" value="1"/>
</dbReference>
<dbReference type="EMBL" id="LAZR01009291">
    <property type="protein sequence ID" value="KKM73516.1"/>
    <property type="molecule type" value="Genomic_DNA"/>
</dbReference>
<organism evidence="1">
    <name type="scientific">marine sediment metagenome</name>
    <dbReference type="NCBI Taxonomy" id="412755"/>
    <lineage>
        <taxon>unclassified sequences</taxon>
        <taxon>metagenomes</taxon>
        <taxon>ecological metagenomes</taxon>
    </lineage>
</organism>
<protein>
    <recommendedName>
        <fullName evidence="2">Calcineurin-like phosphoesterase domain-containing protein</fullName>
    </recommendedName>
</protein>
<evidence type="ECO:0000313" key="1">
    <source>
        <dbReference type="EMBL" id="KKM73516.1"/>
    </source>
</evidence>
<dbReference type="InterPro" id="IPR050535">
    <property type="entry name" value="DNA_Repair-Maintenance_Comp"/>
</dbReference>